<reference evidence="1" key="1">
    <citation type="submission" date="2020-03" db="EMBL/GenBank/DDBJ databases">
        <authorList>
            <person name="Weist P."/>
        </authorList>
    </citation>
    <scope>NUCLEOTIDE SEQUENCE</scope>
</reference>
<name>A0A9N7Z9G1_PLEPL</name>
<organism evidence="1 2">
    <name type="scientific">Pleuronectes platessa</name>
    <name type="common">European plaice</name>
    <dbReference type="NCBI Taxonomy" id="8262"/>
    <lineage>
        <taxon>Eukaryota</taxon>
        <taxon>Metazoa</taxon>
        <taxon>Chordata</taxon>
        <taxon>Craniata</taxon>
        <taxon>Vertebrata</taxon>
        <taxon>Euteleostomi</taxon>
        <taxon>Actinopterygii</taxon>
        <taxon>Neopterygii</taxon>
        <taxon>Teleostei</taxon>
        <taxon>Neoteleostei</taxon>
        <taxon>Acanthomorphata</taxon>
        <taxon>Carangaria</taxon>
        <taxon>Pleuronectiformes</taxon>
        <taxon>Pleuronectoidei</taxon>
        <taxon>Pleuronectidae</taxon>
        <taxon>Pleuronectes</taxon>
    </lineage>
</organism>
<keyword evidence="2" id="KW-1185">Reference proteome</keyword>
<sequence length="132" mass="14729">MDGGKCRLAVEIHADHNDKLKKFASDTGIPYRIGTNNDTGPGSGAELNCVPKERCPAGCQRRNVGNASSEQRRLSSTFIQPDRKAVTQTPYRNIWRSEFWKAEPQRMSFLIQLVYDVPPKGERGRGALLLAL</sequence>
<evidence type="ECO:0000313" key="1">
    <source>
        <dbReference type="EMBL" id="CAB1456060.1"/>
    </source>
</evidence>
<evidence type="ECO:0000313" key="2">
    <source>
        <dbReference type="Proteomes" id="UP001153269"/>
    </source>
</evidence>
<dbReference type="AlphaFoldDB" id="A0A9N7Z9G1"/>
<dbReference type="EMBL" id="CADEAL010004283">
    <property type="protein sequence ID" value="CAB1456060.1"/>
    <property type="molecule type" value="Genomic_DNA"/>
</dbReference>
<protein>
    <submittedName>
        <fullName evidence="1">Uncharacterized protein</fullName>
    </submittedName>
</protein>
<comment type="caution">
    <text evidence="1">The sequence shown here is derived from an EMBL/GenBank/DDBJ whole genome shotgun (WGS) entry which is preliminary data.</text>
</comment>
<proteinExistence type="predicted"/>
<dbReference type="Proteomes" id="UP001153269">
    <property type="component" value="Unassembled WGS sequence"/>
</dbReference>
<gene>
    <name evidence="1" type="ORF">PLEPLA_LOCUS43841</name>
</gene>
<accession>A0A9N7Z9G1</accession>